<protein>
    <submittedName>
        <fullName evidence="1">Uncharacterized protein</fullName>
    </submittedName>
</protein>
<dbReference type="EMBL" id="REGN01010107">
    <property type="protein sequence ID" value="RMZ99694.1"/>
    <property type="molecule type" value="Genomic_DNA"/>
</dbReference>
<name>A0A3M7PLP2_BRAPC</name>
<reference evidence="1 2" key="1">
    <citation type="journal article" date="2018" name="Sci. Rep.">
        <title>Genomic signatures of local adaptation to the degree of environmental predictability in rotifers.</title>
        <authorList>
            <person name="Franch-Gras L."/>
            <person name="Hahn C."/>
            <person name="Garcia-Roger E.M."/>
            <person name="Carmona M.J."/>
            <person name="Serra M."/>
            <person name="Gomez A."/>
        </authorList>
    </citation>
    <scope>NUCLEOTIDE SEQUENCE [LARGE SCALE GENOMIC DNA]</scope>
    <source>
        <strain evidence="1">HYR1</strain>
    </source>
</reference>
<evidence type="ECO:0000313" key="1">
    <source>
        <dbReference type="EMBL" id="RMZ99694.1"/>
    </source>
</evidence>
<sequence length="87" mass="9912">MCQTVQIQQGPRRPGSTGWGVTNVSKRHDIIGLQNTLQFSAFCTLLKSILNNCVSTLQSFCRRQSFVVWIANVNRRFTRKIPCLVNK</sequence>
<keyword evidence="2" id="KW-1185">Reference proteome</keyword>
<accession>A0A3M7PLP2</accession>
<evidence type="ECO:0000313" key="2">
    <source>
        <dbReference type="Proteomes" id="UP000276133"/>
    </source>
</evidence>
<dbReference type="Proteomes" id="UP000276133">
    <property type="component" value="Unassembled WGS sequence"/>
</dbReference>
<gene>
    <name evidence="1" type="ORF">BpHYR1_038891</name>
</gene>
<organism evidence="1 2">
    <name type="scientific">Brachionus plicatilis</name>
    <name type="common">Marine rotifer</name>
    <name type="synonym">Brachionus muelleri</name>
    <dbReference type="NCBI Taxonomy" id="10195"/>
    <lineage>
        <taxon>Eukaryota</taxon>
        <taxon>Metazoa</taxon>
        <taxon>Spiralia</taxon>
        <taxon>Gnathifera</taxon>
        <taxon>Rotifera</taxon>
        <taxon>Eurotatoria</taxon>
        <taxon>Monogononta</taxon>
        <taxon>Pseudotrocha</taxon>
        <taxon>Ploima</taxon>
        <taxon>Brachionidae</taxon>
        <taxon>Brachionus</taxon>
    </lineage>
</organism>
<proteinExistence type="predicted"/>
<comment type="caution">
    <text evidence="1">The sequence shown here is derived from an EMBL/GenBank/DDBJ whole genome shotgun (WGS) entry which is preliminary data.</text>
</comment>
<dbReference type="AlphaFoldDB" id="A0A3M7PLP2"/>